<dbReference type="OrthoDB" id="1842465at2"/>
<gene>
    <name evidence="1" type="ORF">SAMN04487771_100557</name>
</gene>
<dbReference type="EMBL" id="FOIL01000005">
    <property type="protein sequence ID" value="SET11207.1"/>
    <property type="molecule type" value="Genomic_DNA"/>
</dbReference>
<reference evidence="2" key="1">
    <citation type="submission" date="2016-10" db="EMBL/GenBank/DDBJ databases">
        <authorList>
            <person name="Varghese N."/>
            <person name="Submissions S."/>
        </authorList>
    </citation>
    <scope>NUCLEOTIDE SEQUENCE [LARGE SCALE GENOMIC DNA]</scope>
    <source>
        <strain evidence="2">KH1P1</strain>
    </source>
</reference>
<sequence>MSLNDAIALAKSLCHEECMDLLLMQDPAAAKIPDDSFRYYTESSIRMGKEAANALLTSCGARPGHIGMEIWARLCAEACGVRVQCVKENSDRGFGLEIAANTVFEQGTCTVVLNEDLISEKYECTKEIPEIGESGVDQMLSLHLAHEYFHCLEYLKNGRVYRLLKPARKAGFLGIRECRIRAASEIAAHTFANEVMKSAVPPPVIDYLTMLRRGELSPEVLEELVTNMRRKREKVTRPAAVEFAM</sequence>
<dbReference type="AlphaFoldDB" id="A0A1I0BWZ6"/>
<protein>
    <submittedName>
        <fullName evidence="1">Uncharacterized protein</fullName>
    </submittedName>
</protein>
<evidence type="ECO:0000313" key="2">
    <source>
        <dbReference type="Proteomes" id="UP000199820"/>
    </source>
</evidence>
<evidence type="ECO:0000313" key="1">
    <source>
        <dbReference type="EMBL" id="SET11207.1"/>
    </source>
</evidence>
<proteinExistence type="predicted"/>
<organism evidence="1 2">
    <name type="scientific">[Clostridium] aminophilum</name>
    <dbReference type="NCBI Taxonomy" id="1526"/>
    <lineage>
        <taxon>Bacteria</taxon>
        <taxon>Bacillati</taxon>
        <taxon>Bacillota</taxon>
        <taxon>Clostridia</taxon>
        <taxon>Lachnospirales</taxon>
        <taxon>Lachnospiraceae</taxon>
    </lineage>
</organism>
<accession>A0A1I0BWZ6</accession>
<dbReference type="RefSeq" id="WP_074648630.1">
    <property type="nucleotide sequence ID" value="NZ_FOIL01000005.1"/>
</dbReference>
<name>A0A1I0BWZ6_9FIRM</name>
<keyword evidence="2" id="KW-1185">Reference proteome</keyword>
<dbReference type="Proteomes" id="UP000199820">
    <property type="component" value="Unassembled WGS sequence"/>
</dbReference>
<dbReference type="STRING" id="1526.SAMN02910262_00837"/>